<evidence type="ECO:0000313" key="3">
    <source>
        <dbReference type="Proteomes" id="UP000253094"/>
    </source>
</evidence>
<comment type="caution">
    <text evidence="2">The sequence shown here is derived from an EMBL/GenBank/DDBJ whole genome shotgun (WGS) entry which is preliminary data.</text>
</comment>
<dbReference type="RefSeq" id="WP_114034026.1">
    <property type="nucleotide sequence ID" value="NZ_QOIL01000040.1"/>
</dbReference>
<dbReference type="InterPro" id="IPR052509">
    <property type="entry name" value="Metal_resp_DNA-bind_regulator"/>
</dbReference>
<dbReference type="SUPFAM" id="SSF46785">
    <property type="entry name" value="Winged helix' DNA-binding domain"/>
    <property type="match status" value="1"/>
</dbReference>
<dbReference type="InterPro" id="IPR005149">
    <property type="entry name" value="Tscrpt_reg_PadR_N"/>
</dbReference>
<name>A0A367EIM2_9ACTN</name>
<dbReference type="Proteomes" id="UP000253094">
    <property type="component" value="Unassembled WGS sequence"/>
</dbReference>
<dbReference type="InterPro" id="IPR011991">
    <property type="entry name" value="ArsR-like_HTH"/>
</dbReference>
<keyword evidence="3" id="KW-1185">Reference proteome</keyword>
<sequence>MTMQTQALLRIVLSEPTREWYGLQMCEATGLPSGTIYPIITRLQQAGWIESRWEQPEEHAHEGRPRRRYYRLTDDGAEQARLALAEVYRRRPTARLPFGTNPAPGGAQ</sequence>
<feature type="domain" description="Transcription regulator PadR N-terminal" evidence="1">
    <location>
        <begin position="31"/>
        <end position="80"/>
    </location>
</feature>
<proteinExistence type="predicted"/>
<dbReference type="InterPro" id="IPR036390">
    <property type="entry name" value="WH_DNA-bd_sf"/>
</dbReference>
<organism evidence="2 3">
    <name type="scientific">Sphaerisporangium album</name>
    <dbReference type="NCBI Taxonomy" id="509200"/>
    <lineage>
        <taxon>Bacteria</taxon>
        <taxon>Bacillati</taxon>
        <taxon>Actinomycetota</taxon>
        <taxon>Actinomycetes</taxon>
        <taxon>Streptosporangiales</taxon>
        <taxon>Streptosporangiaceae</taxon>
        <taxon>Sphaerisporangium</taxon>
    </lineage>
</organism>
<dbReference type="CDD" id="cd00090">
    <property type="entry name" value="HTH_ARSR"/>
    <property type="match status" value="1"/>
</dbReference>
<gene>
    <name evidence="2" type="ORF">DQ384_39545</name>
</gene>
<dbReference type="Pfam" id="PF03551">
    <property type="entry name" value="PadR"/>
    <property type="match status" value="1"/>
</dbReference>
<protein>
    <submittedName>
        <fullName evidence="2">PadR family transcriptional regulator</fullName>
    </submittedName>
</protein>
<evidence type="ECO:0000259" key="1">
    <source>
        <dbReference type="Pfam" id="PF03551"/>
    </source>
</evidence>
<dbReference type="PANTHER" id="PTHR33169:SF14">
    <property type="entry name" value="TRANSCRIPTIONAL REGULATOR RV3488"/>
    <property type="match status" value="1"/>
</dbReference>
<evidence type="ECO:0000313" key="2">
    <source>
        <dbReference type="EMBL" id="RCG17793.1"/>
    </source>
</evidence>
<dbReference type="AlphaFoldDB" id="A0A367EIM2"/>
<dbReference type="InterPro" id="IPR036388">
    <property type="entry name" value="WH-like_DNA-bd_sf"/>
</dbReference>
<dbReference type="EMBL" id="QOIL01000040">
    <property type="protein sequence ID" value="RCG17793.1"/>
    <property type="molecule type" value="Genomic_DNA"/>
</dbReference>
<dbReference type="Gene3D" id="1.10.10.10">
    <property type="entry name" value="Winged helix-like DNA-binding domain superfamily/Winged helix DNA-binding domain"/>
    <property type="match status" value="1"/>
</dbReference>
<dbReference type="OrthoDB" id="122286at2"/>
<accession>A0A367EIM2</accession>
<dbReference type="PANTHER" id="PTHR33169">
    <property type="entry name" value="PADR-FAMILY TRANSCRIPTIONAL REGULATOR"/>
    <property type="match status" value="1"/>
</dbReference>
<reference evidence="2 3" key="1">
    <citation type="submission" date="2018-06" db="EMBL/GenBank/DDBJ databases">
        <title>Sphaerisporangium craniellae sp. nov., isolated from a marine sponge in the South China Sea.</title>
        <authorList>
            <person name="Li L."/>
        </authorList>
    </citation>
    <scope>NUCLEOTIDE SEQUENCE [LARGE SCALE GENOMIC DNA]</scope>
    <source>
        <strain evidence="2 3">CCTCC AA 208026</strain>
    </source>
</reference>